<dbReference type="Proteomes" id="UP000238350">
    <property type="component" value="Unassembled WGS sequence"/>
</dbReference>
<dbReference type="PANTHER" id="PTHR44111">
    <property type="entry name" value="ELONGATOR COMPLEX PROTEIN 2"/>
    <property type="match status" value="1"/>
</dbReference>
<evidence type="ECO:0000256" key="7">
    <source>
        <dbReference type="ARBA" id="ARBA00022574"/>
    </source>
</evidence>
<dbReference type="STRING" id="45607.A0A2T0FHX6"/>
<gene>
    <name evidence="12" type="ORF">B9G98_02222</name>
</gene>
<feature type="repeat" description="WD" evidence="11">
    <location>
        <begin position="221"/>
        <end position="252"/>
    </location>
</feature>
<evidence type="ECO:0000256" key="3">
    <source>
        <dbReference type="ARBA" id="ARBA00005043"/>
    </source>
</evidence>
<evidence type="ECO:0000256" key="8">
    <source>
        <dbReference type="ARBA" id="ARBA00022694"/>
    </source>
</evidence>
<dbReference type="UniPathway" id="UPA00988"/>
<dbReference type="InterPro" id="IPR001680">
    <property type="entry name" value="WD40_rpt"/>
</dbReference>
<dbReference type="PROSITE" id="PS50082">
    <property type="entry name" value="WD_REPEATS_2"/>
    <property type="match status" value="4"/>
</dbReference>
<dbReference type="Pfam" id="PF00400">
    <property type="entry name" value="WD40"/>
    <property type="match status" value="6"/>
</dbReference>
<evidence type="ECO:0000313" key="12">
    <source>
        <dbReference type="EMBL" id="PRT54602.1"/>
    </source>
</evidence>
<reference evidence="12 13" key="1">
    <citation type="submission" date="2017-04" db="EMBL/GenBank/DDBJ databases">
        <title>Genome sequencing of [Candida] sorbophila.</title>
        <authorList>
            <person name="Ahn J.O."/>
        </authorList>
    </citation>
    <scope>NUCLEOTIDE SEQUENCE [LARGE SCALE GENOMIC DNA]</scope>
    <source>
        <strain evidence="12 13">DS02</strain>
    </source>
</reference>
<evidence type="ECO:0000256" key="4">
    <source>
        <dbReference type="ARBA" id="ARBA00005881"/>
    </source>
</evidence>
<dbReference type="SUPFAM" id="SSF50978">
    <property type="entry name" value="WD40 repeat-like"/>
    <property type="match status" value="2"/>
</dbReference>
<dbReference type="SUPFAM" id="SSF50998">
    <property type="entry name" value="Quinoprotein alcohol dehydrogenase-like"/>
    <property type="match status" value="1"/>
</dbReference>
<keyword evidence="9" id="KW-0677">Repeat</keyword>
<evidence type="ECO:0000256" key="9">
    <source>
        <dbReference type="ARBA" id="ARBA00022737"/>
    </source>
</evidence>
<feature type="repeat" description="WD" evidence="11">
    <location>
        <begin position="512"/>
        <end position="553"/>
    </location>
</feature>
<keyword evidence="6" id="KW-0963">Cytoplasm</keyword>
<protein>
    <recommendedName>
        <fullName evidence="5">Elongator complex protein 2</fullName>
    </recommendedName>
</protein>
<dbReference type="InterPro" id="IPR015943">
    <property type="entry name" value="WD40/YVTN_repeat-like_dom_sf"/>
</dbReference>
<comment type="pathway">
    <text evidence="3">tRNA modification; 5-methoxycarbonylmethyl-2-thiouridine-tRNA biosynthesis.</text>
</comment>
<dbReference type="GeneID" id="36515970"/>
<dbReference type="PANTHER" id="PTHR44111:SF1">
    <property type="entry name" value="ELONGATOR COMPLEX PROTEIN 2"/>
    <property type="match status" value="1"/>
</dbReference>
<keyword evidence="13" id="KW-1185">Reference proteome</keyword>
<dbReference type="InterPro" id="IPR036322">
    <property type="entry name" value="WD40_repeat_dom_sf"/>
</dbReference>
<sequence>MLAAGASSLTQSAGILPGTIHYACNNYVVVWDLMRGPSKTYDLGSRVGAVASNGTDTVAASSHDGGLFIIQDDVLKTLHTYEKPVTCLAMAGSLLAAGTVAGVDVWESGTRLNSYTFDSGFYPLSIALYKDIVVVGGTSGIVYALNGAETIKLEGHENWVRSLDFCPLENGDVVLASASQDRFIRLWRFSSQSVEEDPLKSGLSTRVQHLGSFTVFFEALLMGHDDWVLSVKWDSHTFRLLSSSSDSSLIVWAADNLTHEDEGYDLWTPQVRLGDMSILGASTATGASGGLWGAYWLESGVATISRSGAWRIWAHDTWEPIVGITGHTRTVTWVAWMKEYILSTSLDQTTRLWRIHDGHLQEVSRPQIHGYDMLCCEPVRDDAFVSGGDEKLVRVFGLPAPVQDLLESLGQPLGGHSNLAGATVPALGLSNKAEASDETFALPQGETPREDHLQRQTLWPEIEKLYGHGYEISCLDVSPDVSLLATCCKANSVRHAVIRLYTIDGWRQLEPLSGHNLTVTRVRFSPDSKLLLSVSRDRQLFVFDIESQKVVLTNPKAHSRIIWDCCWLSPTEYATVSRDKTVKIWNTSGEVLTTASFEAPVTACDFDGHLVIGLENGQVYKLDENLCIVKSFKADGRIEQLAIRRNYVACASETLRVFTM</sequence>
<dbReference type="GO" id="GO:0005737">
    <property type="term" value="C:cytoplasm"/>
    <property type="evidence" value="ECO:0007669"/>
    <property type="project" value="UniProtKB-SubCell"/>
</dbReference>
<dbReference type="EMBL" id="NDIQ01000021">
    <property type="protein sequence ID" value="PRT54602.1"/>
    <property type="molecule type" value="Genomic_DNA"/>
</dbReference>
<dbReference type="PROSITE" id="PS50294">
    <property type="entry name" value="WD_REPEATS_REGION"/>
    <property type="match status" value="3"/>
</dbReference>
<keyword evidence="7 11" id="KW-0853">WD repeat</keyword>
<proteinExistence type="inferred from homology"/>
<accession>A0A2T0FHX6</accession>
<evidence type="ECO:0000256" key="5">
    <source>
        <dbReference type="ARBA" id="ARBA00020267"/>
    </source>
</evidence>
<dbReference type="GO" id="GO:0002098">
    <property type="term" value="P:tRNA wobble uridine modification"/>
    <property type="evidence" value="ECO:0007669"/>
    <property type="project" value="InterPro"/>
</dbReference>
<evidence type="ECO:0000256" key="10">
    <source>
        <dbReference type="ARBA" id="ARBA00023242"/>
    </source>
</evidence>
<dbReference type="RefSeq" id="XP_024664547.1">
    <property type="nucleotide sequence ID" value="XM_024808779.1"/>
</dbReference>
<feature type="repeat" description="WD" evidence="11">
    <location>
        <begin position="153"/>
        <end position="197"/>
    </location>
</feature>
<organism evidence="12 13">
    <name type="scientific">Wickerhamiella sorbophila</name>
    <dbReference type="NCBI Taxonomy" id="45607"/>
    <lineage>
        <taxon>Eukaryota</taxon>
        <taxon>Fungi</taxon>
        <taxon>Dikarya</taxon>
        <taxon>Ascomycota</taxon>
        <taxon>Saccharomycotina</taxon>
        <taxon>Dipodascomycetes</taxon>
        <taxon>Dipodascales</taxon>
        <taxon>Trichomonascaceae</taxon>
        <taxon>Wickerhamiella</taxon>
    </lineage>
</organism>
<evidence type="ECO:0000256" key="6">
    <source>
        <dbReference type="ARBA" id="ARBA00022490"/>
    </source>
</evidence>
<dbReference type="Gene3D" id="2.130.10.10">
    <property type="entry name" value="YVTN repeat-like/Quinoprotein amine dehydrogenase"/>
    <property type="match status" value="4"/>
</dbReference>
<dbReference type="GO" id="GO:0033588">
    <property type="term" value="C:elongator holoenzyme complex"/>
    <property type="evidence" value="ECO:0007669"/>
    <property type="project" value="InterPro"/>
</dbReference>
<dbReference type="OrthoDB" id="27911at2759"/>
<comment type="caution">
    <text evidence="12">The sequence shown here is derived from an EMBL/GenBank/DDBJ whole genome shotgun (WGS) entry which is preliminary data.</text>
</comment>
<dbReference type="SMART" id="SM00320">
    <property type="entry name" value="WD40"/>
    <property type="match status" value="8"/>
</dbReference>
<evidence type="ECO:0000256" key="2">
    <source>
        <dbReference type="ARBA" id="ARBA00004496"/>
    </source>
</evidence>
<name>A0A2T0FHX6_9ASCO</name>
<dbReference type="InterPro" id="IPR011047">
    <property type="entry name" value="Quinoprotein_ADH-like_sf"/>
</dbReference>
<dbReference type="GO" id="GO:0005634">
    <property type="term" value="C:nucleus"/>
    <property type="evidence" value="ECO:0007669"/>
    <property type="project" value="UniProtKB-SubCell"/>
</dbReference>
<keyword evidence="10" id="KW-0539">Nucleus</keyword>
<keyword evidence="8" id="KW-0819">tRNA processing</keyword>
<dbReference type="InterPro" id="IPR037289">
    <property type="entry name" value="Elp2"/>
</dbReference>
<evidence type="ECO:0000256" key="1">
    <source>
        <dbReference type="ARBA" id="ARBA00004123"/>
    </source>
</evidence>
<comment type="similarity">
    <text evidence="4">Belongs to the WD repeat ELP2 family.</text>
</comment>
<comment type="subcellular location">
    <subcellularLocation>
        <location evidence="2">Cytoplasm</location>
    </subcellularLocation>
    <subcellularLocation>
        <location evidence="1">Nucleus</location>
    </subcellularLocation>
</comment>
<evidence type="ECO:0000313" key="13">
    <source>
        <dbReference type="Proteomes" id="UP000238350"/>
    </source>
</evidence>
<dbReference type="AlphaFoldDB" id="A0A2T0FHX6"/>
<feature type="repeat" description="WD" evidence="11">
    <location>
        <begin position="324"/>
        <end position="363"/>
    </location>
</feature>
<evidence type="ECO:0000256" key="11">
    <source>
        <dbReference type="PROSITE-ProRule" id="PRU00221"/>
    </source>
</evidence>